<reference evidence="2 3" key="2">
    <citation type="submission" date="2020-06" db="EMBL/GenBank/DDBJ databases">
        <title>Ramlibacter rhizophilus sp. nov., isolated from rhizosphere soil of national flower Mugunghwa from South Korea.</title>
        <authorList>
            <person name="Zheng-Fei Y."/>
            <person name="Huan T."/>
        </authorList>
    </citation>
    <scope>NUCLEOTIDE SEQUENCE [LARGE SCALE GENOMIC DNA]</scope>
    <source>
        <strain evidence="2 3">B156</strain>
    </source>
</reference>
<dbReference type="AlphaFoldDB" id="A0A849K0D8"/>
<dbReference type="Pfam" id="PF13191">
    <property type="entry name" value="AAA_16"/>
    <property type="match status" value="1"/>
</dbReference>
<evidence type="ECO:0000313" key="3">
    <source>
        <dbReference type="Proteomes" id="UP000552954"/>
    </source>
</evidence>
<dbReference type="PRINTS" id="PR00364">
    <property type="entry name" value="DISEASERSIST"/>
</dbReference>
<dbReference type="RefSeq" id="WP_171556401.1">
    <property type="nucleotide sequence ID" value="NZ_JABFCS010000001.1"/>
</dbReference>
<evidence type="ECO:0000259" key="1">
    <source>
        <dbReference type="SMART" id="SM00382"/>
    </source>
</evidence>
<dbReference type="PANTHER" id="PTHR47691:SF3">
    <property type="entry name" value="HTH-TYPE TRANSCRIPTIONAL REGULATOR RV0890C-RELATED"/>
    <property type="match status" value="1"/>
</dbReference>
<accession>A0A849K0D8</accession>
<reference evidence="2 3" key="1">
    <citation type="submission" date="2020-05" db="EMBL/GenBank/DDBJ databases">
        <authorList>
            <person name="Khan S.A."/>
            <person name="Jeon C.O."/>
            <person name="Chun B.H."/>
        </authorList>
    </citation>
    <scope>NUCLEOTIDE SEQUENCE [LARGE SCALE GENOMIC DNA]</scope>
    <source>
        <strain evidence="2 3">B156</strain>
    </source>
</reference>
<proteinExistence type="predicted"/>
<feature type="domain" description="AAA+ ATPase" evidence="1">
    <location>
        <begin position="49"/>
        <end position="197"/>
    </location>
</feature>
<organism evidence="2 3">
    <name type="scientific">Ramlibacter montanisoli</name>
    <dbReference type="NCBI Taxonomy" id="2732512"/>
    <lineage>
        <taxon>Bacteria</taxon>
        <taxon>Pseudomonadati</taxon>
        <taxon>Pseudomonadota</taxon>
        <taxon>Betaproteobacteria</taxon>
        <taxon>Burkholderiales</taxon>
        <taxon>Comamonadaceae</taxon>
        <taxon>Ramlibacter</taxon>
    </lineage>
</organism>
<dbReference type="SMART" id="SM00382">
    <property type="entry name" value="AAA"/>
    <property type="match status" value="1"/>
</dbReference>
<dbReference type="Gene3D" id="3.40.50.300">
    <property type="entry name" value="P-loop containing nucleotide triphosphate hydrolases"/>
    <property type="match status" value="1"/>
</dbReference>
<dbReference type="InterPro" id="IPR003593">
    <property type="entry name" value="AAA+_ATPase"/>
</dbReference>
<gene>
    <name evidence="2" type="ORF">HK415_00680</name>
</gene>
<name>A0A849K0D8_9BURK</name>
<dbReference type="Proteomes" id="UP000552954">
    <property type="component" value="Unassembled WGS sequence"/>
</dbReference>
<keyword evidence="3" id="KW-1185">Reference proteome</keyword>
<dbReference type="InterPro" id="IPR041664">
    <property type="entry name" value="AAA_16"/>
</dbReference>
<evidence type="ECO:0000313" key="2">
    <source>
        <dbReference type="EMBL" id="NNU41992.1"/>
    </source>
</evidence>
<sequence length="271" mass="28693">MHATTATSWTLEPQGSATLTSFAGATIRHSSALVGRGQEIAEVAGQVRHSGLVHVTGTAGVGKSALALRIAQKLAPAFRGGYRAIDAARALDCEHLRALIAAAIRAQRPAHAAAEDHAGEFAGLLLLIDNCDRHAACIAGVARTLRRVRPDVHVLITGRMLDAPDGPSFAVPPLAFPPDAAMLDARTAMEFPAVRMFVQEAARHVPTFALSGENTRGAIAICRRVGGIPLAIKLAAAWLPHVAIATLADLVGPELLHRLLRTDPPRRDRRH</sequence>
<comment type="caution">
    <text evidence="2">The sequence shown here is derived from an EMBL/GenBank/DDBJ whole genome shotgun (WGS) entry which is preliminary data.</text>
</comment>
<dbReference type="EMBL" id="JABFCS010000001">
    <property type="protein sequence ID" value="NNU41992.1"/>
    <property type="molecule type" value="Genomic_DNA"/>
</dbReference>
<dbReference type="InterPro" id="IPR027417">
    <property type="entry name" value="P-loop_NTPase"/>
</dbReference>
<dbReference type="PANTHER" id="PTHR47691">
    <property type="entry name" value="REGULATOR-RELATED"/>
    <property type="match status" value="1"/>
</dbReference>
<protein>
    <recommendedName>
        <fullName evidence="1">AAA+ ATPase domain-containing protein</fullName>
    </recommendedName>
</protein>
<dbReference type="SUPFAM" id="SSF52540">
    <property type="entry name" value="P-loop containing nucleoside triphosphate hydrolases"/>
    <property type="match status" value="1"/>
</dbReference>